<sequence>PLIKDRDTKLRYWDGMATHRLGTVPKVIISKAEEAILKRIRLWEMVPSEIYKNYQQSLRDRSRLFTDQQLIDLYEQGLNDKEIGERLGAANTTVNIHRRRLGLEAHSRRRFTDEQLIELYDKKLNDREIAEKLGVARPNVSSYRRRLGLKAQDRRYKYLFADQQLIELHEQGLNDREIAFELGVQPDTVCKRRNRLGLKAQDRRLLFTDQQLIALYEKGMIDRE</sequence>
<dbReference type="Gene3D" id="1.10.10.60">
    <property type="entry name" value="Homeodomain-like"/>
    <property type="match status" value="3"/>
</dbReference>
<organism evidence="1">
    <name type="scientific">marine sediment metagenome</name>
    <dbReference type="NCBI Taxonomy" id="412755"/>
    <lineage>
        <taxon>unclassified sequences</taxon>
        <taxon>metagenomes</taxon>
        <taxon>ecological metagenomes</taxon>
    </lineage>
</organism>
<protein>
    <submittedName>
        <fullName evidence="1">Uncharacterized protein</fullName>
    </submittedName>
</protein>
<proteinExistence type="predicted"/>
<feature type="non-terminal residue" evidence="1">
    <location>
        <position position="224"/>
    </location>
</feature>
<dbReference type="AlphaFoldDB" id="X1ER77"/>
<name>X1ER77_9ZZZZ</name>
<evidence type="ECO:0000313" key="1">
    <source>
        <dbReference type="EMBL" id="GAH11138.1"/>
    </source>
</evidence>
<reference evidence="1" key="1">
    <citation type="journal article" date="2014" name="Front. Microbiol.">
        <title>High frequency of phylogenetically diverse reductive dehalogenase-homologous genes in deep subseafloor sedimentary metagenomes.</title>
        <authorList>
            <person name="Kawai M."/>
            <person name="Futagami T."/>
            <person name="Toyoda A."/>
            <person name="Takaki Y."/>
            <person name="Nishi S."/>
            <person name="Hori S."/>
            <person name="Arai W."/>
            <person name="Tsubouchi T."/>
            <person name="Morono Y."/>
            <person name="Uchiyama I."/>
            <person name="Ito T."/>
            <person name="Fujiyama A."/>
            <person name="Inagaki F."/>
            <person name="Takami H."/>
        </authorList>
    </citation>
    <scope>NUCLEOTIDE SEQUENCE</scope>
    <source>
        <strain evidence="1">Expedition CK06-06</strain>
    </source>
</reference>
<gene>
    <name evidence="1" type="ORF">S01H4_57944</name>
</gene>
<feature type="non-terminal residue" evidence="1">
    <location>
        <position position="1"/>
    </location>
</feature>
<comment type="caution">
    <text evidence="1">The sequence shown here is derived from an EMBL/GenBank/DDBJ whole genome shotgun (WGS) entry which is preliminary data.</text>
</comment>
<dbReference type="EMBL" id="BART01033794">
    <property type="protein sequence ID" value="GAH11138.1"/>
    <property type="molecule type" value="Genomic_DNA"/>
</dbReference>
<accession>X1ER77</accession>